<evidence type="ECO:0000313" key="4">
    <source>
        <dbReference type="Proteomes" id="UP001201163"/>
    </source>
</evidence>
<feature type="transmembrane region" description="Helical" evidence="2">
    <location>
        <begin position="227"/>
        <end position="251"/>
    </location>
</feature>
<organism evidence="3 4">
    <name type="scientific">Lactarius akahatsu</name>
    <dbReference type="NCBI Taxonomy" id="416441"/>
    <lineage>
        <taxon>Eukaryota</taxon>
        <taxon>Fungi</taxon>
        <taxon>Dikarya</taxon>
        <taxon>Basidiomycota</taxon>
        <taxon>Agaricomycotina</taxon>
        <taxon>Agaricomycetes</taxon>
        <taxon>Russulales</taxon>
        <taxon>Russulaceae</taxon>
        <taxon>Lactarius</taxon>
    </lineage>
</organism>
<evidence type="ECO:0000313" key="3">
    <source>
        <dbReference type="EMBL" id="KAH8980069.1"/>
    </source>
</evidence>
<feature type="region of interest" description="Disordered" evidence="1">
    <location>
        <begin position="344"/>
        <end position="377"/>
    </location>
</feature>
<protein>
    <submittedName>
        <fullName evidence="3">Uncharacterized protein</fullName>
    </submittedName>
</protein>
<feature type="transmembrane region" description="Helical" evidence="2">
    <location>
        <begin position="185"/>
        <end position="206"/>
    </location>
</feature>
<keyword evidence="2" id="KW-1133">Transmembrane helix</keyword>
<proteinExistence type="predicted"/>
<feature type="transmembrane region" description="Helical" evidence="2">
    <location>
        <begin position="21"/>
        <end position="42"/>
    </location>
</feature>
<dbReference type="AlphaFoldDB" id="A0AAD4LA07"/>
<keyword evidence="2" id="KW-0472">Membrane</keyword>
<feature type="transmembrane region" description="Helical" evidence="2">
    <location>
        <begin position="263"/>
        <end position="283"/>
    </location>
</feature>
<keyword evidence="2" id="KW-0812">Transmembrane</keyword>
<name>A0AAD4LA07_9AGAM</name>
<sequence>MVSENVFHRRGITLLYRTFNLIIQSVLYGNYASLVPVSTYIMMKKGLRSLSQKILFGVIVFMFSLSTAYLAVSIADLIILIKTWYLYVGLSESAGTNSPTETLLVLFNALAPMNYALTDGVVVWRAWVICRDECRKLLRALIVMLVLTMLTVAATIGVRVFIKANPARDKIRLATTINVFQDTTLISSLVTNIFGTGVISLKAWRYRRWIATNLQRVVNNRTKAERVLALLVESGVFYIFSGSMLVATSLIRLPGSHIMLGNIYSQAAVHLAGMYPVIVVILVSRETSMDKTVFNQTLPVVITDLRQASSHFTVDQTTARRAKSTHMASLRFADAQGSHFTRGSLDPSLSRDSLASGSGPGSVVYPEIQSDHRDSVE</sequence>
<keyword evidence="4" id="KW-1185">Reference proteome</keyword>
<dbReference type="Proteomes" id="UP001201163">
    <property type="component" value="Unassembled WGS sequence"/>
</dbReference>
<accession>A0AAD4LA07</accession>
<feature type="transmembrane region" description="Helical" evidence="2">
    <location>
        <begin position="54"/>
        <end position="85"/>
    </location>
</feature>
<reference evidence="3" key="1">
    <citation type="submission" date="2022-01" db="EMBL/GenBank/DDBJ databases">
        <title>Comparative genomics reveals a dynamic genome evolution in the ectomycorrhizal milk-cap (Lactarius) mushrooms.</title>
        <authorList>
            <consortium name="DOE Joint Genome Institute"/>
            <person name="Lebreton A."/>
            <person name="Tang N."/>
            <person name="Kuo A."/>
            <person name="LaButti K."/>
            <person name="Drula E."/>
            <person name="Barry K."/>
            <person name="Clum A."/>
            <person name="Lipzen A."/>
            <person name="Mousain D."/>
            <person name="Ng V."/>
            <person name="Wang R."/>
            <person name="Wang X."/>
            <person name="Dai Y."/>
            <person name="Henrissat B."/>
            <person name="Grigoriev I.V."/>
            <person name="Guerin-Laguette A."/>
            <person name="Yu F."/>
            <person name="Martin F.M."/>
        </authorList>
    </citation>
    <scope>NUCLEOTIDE SEQUENCE</scope>
    <source>
        <strain evidence="3">QP</strain>
    </source>
</reference>
<evidence type="ECO:0000256" key="2">
    <source>
        <dbReference type="SAM" id="Phobius"/>
    </source>
</evidence>
<evidence type="ECO:0000256" key="1">
    <source>
        <dbReference type="SAM" id="MobiDB-lite"/>
    </source>
</evidence>
<feature type="transmembrane region" description="Helical" evidence="2">
    <location>
        <begin position="140"/>
        <end position="162"/>
    </location>
</feature>
<gene>
    <name evidence="3" type="ORF">EDB92DRAFT_2094657</name>
</gene>
<dbReference type="EMBL" id="JAKELL010000146">
    <property type="protein sequence ID" value="KAH8980069.1"/>
    <property type="molecule type" value="Genomic_DNA"/>
</dbReference>
<comment type="caution">
    <text evidence="3">The sequence shown here is derived from an EMBL/GenBank/DDBJ whole genome shotgun (WGS) entry which is preliminary data.</text>
</comment>